<dbReference type="eggNOG" id="COG5464">
    <property type="taxonomic scope" value="Bacteria"/>
</dbReference>
<evidence type="ECO:0000259" key="1">
    <source>
        <dbReference type="Pfam" id="PF04754"/>
    </source>
</evidence>
<name>Q8R8C1_CALS4</name>
<keyword evidence="3" id="KW-1185">Reference proteome</keyword>
<dbReference type="STRING" id="273068.TTE2086"/>
<sequence>MFSDLTDDILSYFLGIQHTKIEELNVEFPRVEMRESDMIFKCITKEGNTIAVHIEFQSDNDREMPYRMLRYAVEIMEKHELVPYQVVVYIGENNLNMADGVNFDFGEENFLKYRYKIIDVGEIKFNEITQTNYYELFTLLPLMDKERRKKEKELYLKECVEMIKKIPLEQERKREVAARARILAELVYEEEIIDKTFAEVIKMLNLEKSATFRRLIEEGRKEGIEEGRKEGEKEAKITIAKELLKEGMDIAKVAKVTGLSIDEIKKLLN</sequence>
<evidence type="ECO:0000313" key="3">
    <source>
        <dbReference type="Proteomes" id="UP000000555"/>
    </source>
</evidence>
<dbReference type="PANTHER" id="PTHR34613">
    <property type="entry name" value="SLL0800 PROTEIN"/>
    <property type="match status" value="1"/>
</dbReference>
<evidence type="ECO:0000313" key="2">
    <source>
        <dbReference type="EMBL" id="AAM25259.1"/>
    </source>
</evidence>
<dbReference type="InterPro" id="IPR006842">
    <property type="entry name" value="Transposase_31"/>
</dbReference>
<dbReference type="Pfam" id="PF04754">
    <property type="entry name" value="Transposase_31"/>
    <property type="match status" value="1"/>
</dbReference>
<accession>Q8R8C1</accession>
<dbReference type="PANTHER" id="PTHR34613:SF1">
    <property type="entry name" value="SLL6017 PROTEIN"/>
    <property type="match status" value="1"/>
</dbReference>
<dbReference type="NCBIfam" id="TIGR01784">
    <property type="entry name" value="T_den_put_tspse"/>
    <property type="match status" value="1"/>
</dbReference>
<reference evidence="2 3" key="1">
    <citation type="journal article" date="2002" name="Genome Res.">
        <title>A complete sequence of the T. tengcongensis genome.</title>
        <authorList>
            <person name="Bao Q."/>
            <person name="Tian Y."/>
            <person name="Li W."/>
            <person name="Xu Z."/>
            <person name="Xuan Z."/>
            <person name="Hu S."/>
            <person name="Dong W."/>
            <person name="Yang J."/>
            <person name="Chen Y."/>
            <person name="Xue Y."/>
            <person name="Xu Y."/>
            <person name="Lai X."/>
            <person name="Huang L."/>
            <person name="Dong X."/>
            <person name="Ma Y."/>
            <person name="Ling L."/>
            <person name="Tan H."/>
            <person name="Chen R."/>
            <person name="Wang J."/>
            <person name="Yu J."/>
            <person name="Yang H."/>
        </authorList>
    </citation>
    <scope>NUCLEOTIDE SEQUENCE [LARGE SCALE GENOMIC DNA]</scope>
    <source>
        <strain evidence="3">DSM 15242 / JCM 11007 / NBRC 100824 / MB4</strain>
    </source>
</reference>
<dbReference type="InterPro" id="IPR010106">
    <property type="entry name" value="RpnA"/>
</dbReference>
<gene>
    <name evidence="2" type="ordered locus">TTE2086</name>
</gene>
<dbReference type="EMBL" id="AE008691">
    <property type="protein sequence ID" value="AAM25259.1"/>
    <property type="molecule type" value="Genomic_DNA"/>
</dbReference>
<feature type="domain" description="Transposase (putative) YhgA-like" evidence="1">
    <location>
        <begin position="34"/>
        <end position="169"/>
    </location>
</feature>
<proteinExistence type="predicted"/>
<dbReference type="Proteomes" id="UP000000555">
    <property type="component" value="Chromosome"/>
</dbReference>
<organism evidence="2 3">
    <name type="scientific">Caldanaerobacter subterraneus subsp. tengcongensis (strain DSM 15242 / JCM 11007 / NBRC 100824 / MB4)</name>
    <name type="common">Thermoanaerobacter tengcongensis</name>
    <dbReference type="NCBI Taxonomy" id="273068"/>
    <lineage>
        <taxon>Bacteria</taxon>
        <taxon>Bacillati</taxon>
        <taxon>Bacillota</taxon>
        <taxon>Clostridia</taxon>
        <taxon>Thermoanaerobacterales</taxon>
        <taxon>Thermoanaerobacteraceae</taxon>
        <taxon>Caldanaerobacter</taxon>
    </lineage>
</organism>
<dbReference type="KEGG" id="tte:TTE2086"/>
<dbReference type="AlphaFoldDB" id="Q8R8C1"/>
<dbReference type="HOGENOM" id="CLU_078756_0_0_9"/>
<protein>
    <recommendedName>
        <fullName evidence="1">Transposase (putative) YhgA-like domain-containing protein</fullName>
    </recommendedName>
</protein>